<dbReference type="SUPFAM" id="SSF55387">
    <property type="entry name" value="Frataxin/Nqo15-like"/>
    <property type="match status" value="1"/>
</dbReference>
<reference evidence="13" key="1">
    <citation type="submission" date="2021-02" db="EMBL/GenBank/DDBJ databases">
        <authorList>
            <person name="Nowell W R."/>
        </authorList>
    </citation>
    <scope>NUCLEOTIDE SEQUENCE</scope>
</reference>
<dbReference type="InterPro" id="IPR017789">
    <property type="entry name" value="Frataxin"/>
</dbReference>
<evidence type="ECO:0000256" key="7">
    <source>
        <dbReference type="ARBA" id="ARBA00022946"/>
    </source>
</evidence>
<evidence type="ECO:0000256" key="4">
    <source>
        <dbReference type="ARBA" id="ARBA00022434"/>
    </source>
</evidence>
<comment type="caution">
    <text evidence="13">The sequence shown here is derived from an EMBL/GenBank/DDBJ whole genome shotgun (WGS) entry which is preliminary data.</text>
</comment>
<dbReference type="PANTHER" id="PTHR16821:SF2">
    <property type="entry name" value="FRATAXIN, MITOCHONDRIAL"/>
    <property type="match status" value="1"/>
</dbReference>
<dbReference type="GO" id="GO:0008198">
    <property type="term" value="F:ferrous iron binding"/>
    <property type="evidence" value="ECO:0007669"/>
    <property type="project" value="TreeGrafter"/>
</dbReference>
<dbReference type="GO" id="GO:0004322">
    <property type="term" value="F:ferroxidase activity"/>
    <property type="evidence" value="ECO:0007669"/>
    <property type="project" value="UniProtKB-EC"/>
</dbReference>
<dbReference type="NCBIfam" id="TIGR03422">
    <property type="entry name" value="mito_frataxin"/>
    <property type="match status" value="1"/>
</dbReference>
<keyword evidence="17" id="KW-1185">Reference proteome</keyword>
<evidence type="ECO:0000313" key="13">
    <source>
        <dbReference type="EMBL" id="CAF0818714.1"/>
    </source>
</evidence>
<evidence type="ECO:0000256" key="10">
    <source>
        <dbReference type="ARBA" id="ARBA00023065"/>
    </source>
</evidence>
<dbReference type="GO" id="GO:0008199">
    <property type="term" value="F:ferric iron binding"/>
    <property type="evidence" value="ECO:0007669"/>
    <property type="project" value="InterPro"/>
</dbReference>
<dbReference type="GO" id="GO:0016226">
    <property type="term" value="P:iron-sulfur cluster assembly"/>
    <property type="evidence" value="ECO:0007669"/>
    <property type="project" value="InterPro"/>
</dbReference>
<accession>A0A813U5P2</accession>
<evidence type="ECO:0000256" key="8">
    <source>
        <dbReference type="ARBA" id="ARBA00023002"/>
    </source>
</evidence>
<evidence type="ECO:0000256" key="5">
    <source>
        <dbReference type="ARBA" id="ARBA00022448"/>
    </source>
</evidence>
<evidence type="ECO:0000256" key="12">
    <source>
        <dbReference type="ARBA" id="ARBA00047990"/>
    </source>
</evidence>
<dbReference type="GO" id="GO:0051537">
    <property type="term" value="F:2 iron, 2 sulfur cluster binding"/>
    <property type="evidence" value="ECO:0007669"/>
    <property type="project" value="TreeGrafter"/>
</dbReference>
<dbReference type="PROSITE" id="PS01344">
    <property type="entry name" value="FRATAXIN_1"/>
    <property type="match status" value="1"/>
</dbReference>
<keyword evidence="10" id="KW-0406">Ion transport</keyword>
<dbReference type="EMBL" id="CAJNOK010004660">
    <property type="protein sequence ID" value="CAF0945059.1"/>
    <property type="molecule type" value="Genomic_DNA"/>
</dbReference>
<evidence type="ECO:0000256" key="1">
    <source>
        <dbReference type="ARBA" id="ARBA00004173"/>
    </source>
</evidence>
<evidence type="ECO:0000256" key="3">
    <source>
        <dbReference type="ARBA" id="ARBA00013107"/>
    </source>
</evidence>
<dbReference type="EMBL" id="CAJOBC010000595">
    <property type="protein sequence ID" value="CAF3604994.1"/>
    <property type="molecule type" value="Genomic_DNA"/>
</dbReference>
<keyword evidence="5" id="KW-0813">Transport</keyword>
<dbReference type="GO" id="GO:0006879">
    <property type="term" value="P:intracellular iron ion homeostasis"/>
    <property type="evidence" value="ECO:0007669"/>
    <property type="project" value="UniProtKB-KW"/>
</dbReference>
<dbReference type="Gene3D" id="3.30.920.10">
    <property type="entry name" value="Frataxin/CyaY"/>
    <property type="match status" value="1"/>
</dbReference>
<keyword evidence="8" id="KW-0560">Oxidoreductase</keyword>
<dbReference type="Proteomes" id="UP000677228">
    <property type="component" value="Unassembled WGS sequence"/>
</dbReference>
<dbReference type="EMBL" id="CAJNOQ010000595">
    <property type="protein sequence ID" value="CAF0818714.1"/>
    <property type="molecule type" value="Genomic_DNA"/>
</dbReference>
<evidence type="ECO:0000256" key="9">
    <source>
        <dbReference type="ARBA" id="ARBA00023004"/>
    </source>
</evidence>
<evidence type="ECO:0000313" key="17">
    <source>
        <dbReference type="Proteomes" id="UP000663829"/>
    </source>
</evidence>
<dbReference type="Proteomes" id="UP000682733">
    <property type="component" value="Unassembled WGS sequence"/>
</dbReference>
<dbReference type="PANTHER" id="PTHR16821">
    <property type="entry name" value="FRATAXIN"/>
    <property type="match status" value="1"/>
</dbReference>
<evidence type="ECO:0000313" key="14">
    <source>
        <dbReference type="EMBL" id="CAF0945059.1"/>
    </source>
</evidence>
<dbReference type="GO" id="GO:0005739">
    <property type="term" value="C:mitochondrion"/>
    <property type="evidence" value="ECO:0007669"/>
    <property type="project" value="UniProtKB-SubCell"/>
</dbReference>
<keyword evidence="6" id="KW-0410">Iron transport</keyword>
<evidence type="ECO:0000256" key="11">
    <source>
        <dbReference type="ARBA" id="ARBA00023128"/>
    </source>
</evidence>
<dbReference type="NCBIfam" id="TIGR03421">
    <property type="entry name" value="FeS_CyaY"/>
    <property type="match status" value="1"/>
</dbReference>
<evidence type="ECO:0000313" key="15">
    <source>
        <dbReference type="EMBL" id="CAF3604994.1"/>
    </source>
</evidence>
<dbReference type="Proteomes" id="UP000663829">
    <property type="component" value="Unassembled WGS sequence"/>
</dbReference>
<dbReference type="EC" id="1.16.3.1" evidence="3"/>
<keyword evidence="4" id="KW-0409">Iron storage</keyword>
<dbReference type="Pfam" id="PF01491">
    <property type="entry name" value="Frataxin_Cyay"/>
    <property type="match status" value="1"/>
</dbReference>
<comment type="catalytic activity">
    <reaction evidence="12">
        <text>4 Fe(2+) + O2 + 4 H(+) = 4 Fe(3+) + 2 H2O</text>
        <dbReference type="Rhea" id="RHEA:11148"/>
        <dbReference type="ChEBI" id="CHEBI:15377"/>
        <dbReference type="ChEBI" id="CHEBI:15378"/>
        <dbReference type="ChEBI" id="CHEBI:15379"/>
        <dbReference type="ChEBI" id="CHEBI:29033"/>
        <dbReference type="ChEBI" id="CHEBI:29034"/>
        <dbReference type="EC" id="1.16.3.1"/>
    </reaction>
</comment>
<comment type="similarity">
    <text evidence="2">Belongs to the frataxin family.</text>
</comment>
<keyword evidence="11" id="KW-0496">Mitochondrion</keyword>
<proteinExistence type="inferred from homology"/>
<evidence type="ECO:0000313" key="16">
    <source>
        <dbReference type="EMBL" id="CAF3719739.1"/>
    </source>
</evidence>
<dbReference type="InterPro" id="IPR002908">
    <property type="entry name" value="Frataxin/CyaY"/>
</dbReference>
<dbReference type="AlphaFoldDB" id="A0A813U5P2"/>
<dbReference type="InterPro" id="IPR036524">
    <property type="entry name" value="Frataxin/CyaY_sf"/>
</dbReference>
<dbReference type="EMBL" id="CAJOBA010004665">
    <property type="protein sequence ID" value="CAF3719739.1"/>
    <property type="molecule type" value="Genomic_DNA"/>
</dbReference>
<dbReference type="GO" id="GO:0006826">
    <property type="term" value="P:iron ion transport"/>
    <property type="evidence" value="ECO:0007669"/>
    <property type="project" value="UniProtKB-KW"/>
</dbReference>
<organism evidence="13 17">
    <name type="scientific">Didymodactylos carnosus</name>
    <dbReference type="NCBI Taxonomy" id="1234261"/>
    <lineage>
        <taxon>Eukaryota</taxon>
        <taxon>Metazoa</taxon>
        <taxon>Spiralia</taxon>
        <taxon>Gnathifera</taxon>
        <taxon>Rotifera</taxon>
        <taxon>Eurotatoria</taxon>
        <taxon>Bdelloidea</taxon>
        <taxon>Philodinida</taxon>
        <taxon>Philodinidae</taxon>
        <taxon>Didymodactylos</taxon>
    </lineage>
</organism>
<dbReference type="InterPro" id="IPR020895">
    <property type="entry name" value="Frataxin_CS"/>
</dbReference>
<dbReference type="Proteomes" id="UP000681722">
    <property type="component" value="Unassembled WGS sequence"/>
</dbReference>
<dbReference type="SMART" id="SM01219">
    <property type="entry name" value="Frataxin_Cyay"/>
    <property type="match status" value="1"/>
</dbReference>
<evidence type="ECO:0000256" key="2">
    <source>
        <dbReference type="ARBA" id="ARBA00008183"/>
    </source>
</evidence>
<dbReference type="PRINTS" id="PR00904">
    <property type="entry name" value="FRATAXIN"/>
</dbReference>
<dbReference type="GO" id="GO:0034986">
    <property type="term" value="F:iron chaperone activity"/>
    <property type="evidence" value="ECO:0007669"/>
    <property type="project" value="TreeGrafter"/>
</dbReference>
<gene>
    <name evidence="13" type="ORF">GPM918_LOCUS4429</name>
    <name evidence="14" type="ORF">OVA965_LOCUS11844</name>
    <name evidence="15" type="ORF">SRO942_LOCUS4430</name>
    <name evidence="16" type="ORF">TMI583_LOCUS11848</name>
</gene>
<dbReference type="PROSITE" id="PS50810">
    <property type="entry name" value="FRATAXIN_2"/>
    <property type="match status" value="1"/>
</dbReference>
<keyword evidence="7" id="KW-0809">Transit peptide</keyword>
<protein>
    <recommendedName>
        <fullName evidence="3">ferroxidase</fullName>
        <ecNumber evidence="3">1.16.3.1</ecNumber>
    </recommendedName>
</protein>
<dbReference type="OrthoDB" id="1897642at2759"/>
<dbReference type="CDD" id="cd00503">
    <property type="entry name" value="Frataxin"/>
    <property type="match status" value="1"/>
</dbReference>
<keyword evidence="9" id="KW-0408">Iron</keyword>
<evidence type="ECO:0000256" key="6">
    <source>
        <dbReference type="ARBA" id="ARBA00022496"/>
    </source>
</evidence>
<name>A0A813U5P2_9BILA</name>
<sequence length="195" mass="22702">MLLKFLRLIKSTHHAQFISPLILYKYFSATVLVKHSKFYDNNAIKHKNLLCIIPLANSSTSSVNNSSSTSIINDEDLSLNKYETIVNETLESLTEKFEYIIDKYKLSTDYDVTYSNGVLTVDLGQNGTYVVNKQTPNRQIWLSSPRSGPRRYDYIQNQWLYKHDHITLHELLTNEISEIFHDKIDFHDCSYGKKK</sequence>
<comment type="subcellular location">
    <subcellularLocation>
        <location evidence="1">Mitochondrion</location>
    </subcellularLocation>
</comment>